<dbReference type="EMBL" id="LR031879">
    <property type="protein sequence ID" value="VDD58651.1"/>
    <property type="molecule type" value="Genomic_DNA"/>
</dbReference>
<reference evidence="1" key="1">
    <citation type="submission" date="2018-11" db="EMBL/GenBank/DDBJ databases">
        <authorList>
            <consortium name="Genoscope - CEA"/>
            <person name="William W."/>
        </authorList>
    </citation>
    <scope>NUCLEOTIDE SEQUENCE</scope>
</reference>
<evidence type="ECO:0000313" key="1">
    <source>
        <dbReference type="EMBL" id="VDD58651.1"/>
    </source>
</evidence>
<protein>
    <submittedName>
        <fullName evidence="1">Uncharacterized protein</fullName>
    </submittedName>
</protein>
<sequence length="94" mass="10951">MISTTDLAQHTLEQIRCQFLLFELEDLLPSLSLSNLMKCFVLGEFIKYISLLFLLYQKFTTIYSCSYNDPQLFCSAVPCEYWNVNTYALLVEPC</sequence>
<gene>
    <name evidence="1" type="ORF">BOLC8T51880H</name>
</gene>
<proteinExistence type="predicted"/>
<organism evidence="1">
    <name type="scientific">Brassica oleracea</name>
    <name type="common">Wild cabbage</name>
    <dbReference type="NCBI Taxonomy" id="3712"/>
    <lineage>
        <taxon>Eukaryota</taxon>
        <taxon>Viridiplantae</taxon>
        <taxon>Streptophyta</taxon>
        <taxon>Embryophyta</taxon>
        <taxon>Tracheophyta</taxon>
        <taxon>Spermatophyta</taxon>
        <taxon>Magnoliopsida</taxon>
        <taxon>eudicotyledons</taxon>
        <taxon>Gunneridae</taxon>
        <taxon>Pentapetalae</taxon>
        <taxon>rosids</taxon>
        <taxon>malvids</taxon>
        <taxon>Brassicales</taxon>
        <taxon>Brassicaceae</taxon>
        <taxon>Brassiceae</taxon>
        <taxon>Brassica</taxon>
    </lineage>
</organism>
<dbReference type="AlphaFoldDB" id="A0A3P6GFH8"/>
<accession>A0A3P6GFH8</accession>
<name>A0A3P6GFH8_BRAOL</name>